<comment type="caution">
    <text evidence="4">The sequence shown here is derived from an EMBL/GenBank/DDBJ whole genome shotgun (WGS) entry which is preliminary data.</text>
</comment>
<evidence type="ECO:0000313" key="4">
    <source>
        <dbReference type="EMBL" id="MFD2067822.1"/>
    </source>
</evidence>
<dbReference type="Gene3D" id="2.30.180.10">
    <property type="entry name" value="FAS1 domain"/>
    <property type="match status" value="1"/>
</dbReference>
<gene>
    <name evidence="4" type="ORF">ACFSKU_13085</name>
</gene>
<feature type="signal peptide" evidence="2">
    <location>
        <begin position="1"/>
        <end position="21"/>
    </location>
</feature>
<dbReference type="SUPFAM" id="SSF82153">
    <property type="entry name" value="FAS1 domain"/>
    <property type="match status" value="1"/>
</dbReference>
<dbReference type="InterPro" id="IPR000782">
    <property type="entry name" value="FAS1_domain"/>
</dbReference>
<evidence type="ECO:0000256" key="2">
    <source>
        <dbReference type="SAM" id="SignalP"/>
    </source>
</evidence>
<dbReference type="PANTHER" id="PTHR10900:SF77">
    <property type="entry name" value="FI19380P1"/>
    <property type="match status" value="1"/>
</dbReference>
<sequence>MKKTQLFALSISLLFSTLLLSCNGTNEENSKNEAQREARSPDLRMENKVNPASHYSRANTDEAPLTSANVGGNEMFPSQNVVANITSSPKLTTFTSAIKKADLTTSLNGTGPYTVFAPSDKAFEAIGENTFEDLMKPENKQQLAELLNNHVVSGMIQYADLKDGSVLRTVGGKQLQVSTSGNKVMVNGAEVENIEGESSNGTVHIVNKVLTANNS</sequence>
<dbReference type="Pfam" id="PF02469">
    <property type="entry name" value="Fasciclin"/>
    <property type="match status" value="1"/>
</dbReference>
<reference evidence="5" key="1">
    <citation type="journal article" date="2019" name="Int. J. Syst. Evol. Microbiol.">
        <title>The Global Catalogue of Microorganisms (GCM) 10K type strain sequencing project: providing services to taxonomists for standard genome sequencing and annotation.</title>
        <authorList>
            <consortium name="The Broad Institute Genomics Platform"/>
            <consortium name="The Broad Institute Genome Sequencing Center for Infectious Disease"/>
            <person name="Wu L."/>
            <person name="Ma J."/>
        </authorList>
    </citation>
    <scope>NUCLEOTIDE SEQUENCE [LARGE SCALE GENOMIC DNA]</scope>
    <source>
        <strain evidence="5">JCM 16545</strain>
    </source>
</reference>
<dbReference type="PANTHER" id="PTHR10900">
    <property type="entry name" value="PERIOSTIN-RELATED"/>
    <property type="match status" value="1"/>
</dbReference>
<dbReference type="EMBL" id="JBHUHV010000039">
    <property type="protein sequence ID" value="MFD2067822.1"/>
    <property type="molecule type" value="Genomic_DNA"/>
</dbReference>
<evidence type="ECO:0000256" key="1">
    <source>
        <dbReference type="SAM" id="MobiDB-lite"/>
    </source>
</evidence>
<feature type="region of interest" description="Disordered" evidence="1">
    <location>
        <begin position="25"/>
        <end position="64"/>
    </location>
</feature>
<protein>
    <submittedName>
        <fullName evidence="4">Fasciclin domain-containing protein</fullName>
    </submittedName>
</protein>
<dbReference type="RefSeq" id="WP_229958678.1">
    <property type="nucleotide sequence ID" value="NZ_JAJJWI010000003.1"/>
</dbReference>
<feature type="compositionally biased region" description="Basic and acidic residues" evidence="1">
    <location>
        <begin position="28"/>
        <end position="47"/>
    </location>
</feature>
<dbReference type="PROSITE" id="PS51257">
    <property type="entry name" value="PROKAR_LIPOPROTEIN"/>
    <property type="match status" value="1"/>
</dbReference>
<feature type="domain" description="FAS1" evidence="3">
    <location>
        <begin position="78"/>
        <end position="210"/>
    </location>
</feature>
<accession>A0ABW4WZ14</accession>
<dbReference type="InterPro" id="IPR050904">
    <property type="entry name" value="Adhesion/Biosynth-related"/>
</dbReference>
<organism evidence="4 5">
    <name type="scientific">Pontibacter silvestris</name>
    <dbReference type="NCBI Taxonomy" id="2305183"/>
    <lineage>
        <taxon>Bacteria</taxon>
        <taxon>Pseudomonadati</taxon>
        <taxon>Bacteroidota</taxon>
        <taxon>Cytophagia</taxon>
        <taxon>Cytophagales</taxon>
        <taxon>Hymenobacteraceae</taxon>
        <taxon>Pontibacter</taxon>
    </lineage>
</organism>
<name>A0ABW4WZ14_9BACT</name>
<dbReference type="PROSITE" id="PS50213">
    <property type="entry name" value="FAS1"/>
    <property type="match status" value="1"/>
</dbReference>
<keyword evidence="5" id="KW-1185">Reference proteome</keyword>
<dbReference type="Proteomes" id="UP001597369">
    <property type="component" value="Unassembled WGS sequence"/>
</dbReference>
<feature type="chain" id="PRO_5045143742" evidence="2">
    <location>
        <begin position="22"/>
        <end position="215"/>
    </location>
</feature>
<keyword evidence="2" id="KW-0732">Signal</keyword>
<dbReference type="SMART" id="SM00554">
    <property type="entry name" value="FAS1"/>
    <property type="match status" value="1"/>
</dbReference>
<evidence type="ECO:0000259" key="3">
    <source>
        <dbReference type="PROSITE" id="PS50213"/>
    </source>
</evidence>
<dbReference type="InterPro" id="IPR036378">
    <property type="entry name" value="FAS1_dom_sf"/>
</dbReference>
<evidence type="ECO:0000313" key="5">
    <source>
        <dbReference type="Proteomes" id="UP001597369"/>
    </source>
</evidence>
<proteinExistence type="predicted"/>